<feature type="compositionally biased region" description="Low complexity" evidence="1">
    <location>
        <begin position="25"/>
        <end position="48"/>
    </location>
</feature>
<dbReference type="EMBL" id="CP021404">
    <property type="protein sequence ID" value="ATI42341.1"/>
    <property type="molecule type" value="Genomic_DNA"/>
</dbReference>
<dbReference type="InterPro" id="IPR010642">
    <property type="entry name" value="Invasion_prot_B"/>
</dbReference>
<evidence type="ECO:0000256" key="1">
    <source>
        <dbReference type="SAM" id="MobiDB-lite"/>
    </source>
</evidence>
<gene>
    <name evidence="3" type="ORF">CBW24_10175</name>
</gene>
<organism evidence="3 4">
    <name type="scientific">Pacificitalea manganoxidans</name>
    <dbReference type="NCBI Taxonomy" id="1411902"/>
    <lineage>
        <taxon>Bacteria</taxon>
        <taxon>Pseudomonadati</taxon>
        <taxon>Pseudomonadota</taxon>
        <taxon>Alphaproteobacteria</taxon>
        <taxon>Rhodobacterales</taxon>
        <taxon>Paracoccaceae</taxon>
        <taxon>Pacificitalea</taxon>
    </lineage>
</organism>
<keyword evidence="2" id="KW-0732">Signal</keyword>
<dbReference type="Gene3D" id="2.60.40.1880">
    <property type="entry name" value="Invasion associated locus B (IalB) protein"/>
    <property type="match status" value="1"/>
</dbReference>
<dbReference type="InterPro" id="IPR038696">
    <property type="entry name" value="IalB_sf"/>
</dbReference>
<evidence type="ECO:0000313" key="4">
    <source>
        <dbReference type="Proteomes" id="UP000219050"/>
    </source>
</evidence>
<dbReference type="Proteomes" id="UP000219050">
    <property type="component" value="Chromosome"/>
</dbReference>
<dbReference type="OrthoDB" id="9797912at2"/>
<proteinExistence type="predicted"/>
<feature type="signal peptide" evidence="2">
    <location>
        <begin position="1"/>
        <end position="23"/>
    </location>
</feature>
<sequence>MQTPRKTLALTVLMLGLAQPLAAQDTTPAAPAAEGTPAAEPQADAPAEGQTSGTVDGADTNGLDMGSPAETGNGVGDTYIKEVSGDWEIRCVRTEAGNDPCQLYQLLKDGNGNSVAEMSIFDLPSGQQAVAGATIITPLETLLTQQIRLSVDGSQGKRYPFTLCTRIGCFARVGFTEEDVNAFRRGAAAQITIVPAGAPDQTVDLAVSLSGFTAGYSAMAASNAEARQAAQ</sequence>
<protein>
    <submittedName>
        <fullName evidence="3">Invasion-associated locus B family protein</fullName>
    </submittedName>
</protein>
<name>A0A291M048_9RHOB</name>
<reference evidence="3 4" key="1">
    <citation type="submission" date="2017-05" db="EMBL/GenBank/DDBJ databases">
        <title>Comparative genomic and metabolic analysis of manganese-oxidizing mechanisms in Celeribater manganoxidans DY25T: its adaption to the environment of polymetallic nodule.</title>
        <authorList>
            <person name="Wang X."/>
        </authorList>
    </citation>
    <scope>NUCLEOTIDE SEQUENCE [LARGE SCALE GENOMIC DNA]</scope>
    <source>
        <strain evidence="3 4">DY25</strain>
    </source>
</reference>
<evidence type="ECO:0000256" key="2">
    <source>
        <dbReference type="SAM" id="SignalP"/>
    </source>
</evidence>
<keyword evidence="4" id="KW-1185">Reference proteome</keyword>
<dbReference type="Pfam" id="PF06776">
    <property type="entry name" value="IalB"/>
    <property type="match status" value="1"/>
</dbReference>
<feature type="region of interest" description="Disordered" evidence="1">
    <location>
        <begin position="25"/>
        <end position="77"/>
    </location>
</feature>
<dbReference type="RefSeq" id="WP_097373522.1">
    <property type="nucleotide sequence ID" value="NZ_CP021404.1"/>
</dbReference>
<accession>A0A291M048</accession>
<dbReference type="KEGG" id="cmag:CBW24_10175"/>
<dbReference type="AlphaFoldDB" id="A0A291M048"/>
<evidence type="ECO:0000313" key="3">
    <source>
        <dbReference type="EMBL" id="ATI42341.1"/>
    </source>
</evidence>
<feature type="chain" id="PRO_5013149426" evidence="2">
    <location>
        <begin position="24"/>
        <end position="231"/>
    </location>
</feature>